<evidence type="ECO:0000313" key="3">
    <source>
        <dbReference type="Proteomes" id="UP000095280"/>
    </source>
</evidence>
<evidence type="ECO:0000259" key="2">
    <source>
        <dbReference type="PROSITE" id="PS50003"/>
    </source>
</evidence>
<name>A0A1I8HTX3_9PLAT</name>
<proteinExistence type="predicted"/>
<reference evidence="4" key="1">
    <citation type="submission" date="2016-11" db="UniProtKB">
        <authorList>
            <consortium name="WormBaseParasite"/>
        </authorList>
    </citation>
    <scope>IDENTIFICATION</scope>
</reference>
<feature type="compositionally biased region" description="Low complexity" evidence="1">
    <location>
        <begin position="133"/>
        <end position="144"/>
    </location>
</feature>
<dbReference type="WBParaSite" id="maker-uti_cns_0007937-snap-gene-0.3-mRNA-1">
    <property type="protein sequence ID" value="maker-uti_cns_0007937-snap-gene-0.3-mRNA-1"/>
    <property type="gene ID" value="maker-uti_cns_0007937-snap-gene-0.3"/>
</dbReference>
<feature type="domain" description="PH" evidence="2">
    <location>
        <begin position="1"/>
        <end position="54"/>
    </location>
</feature>
<dbReference type="PROSITE" id="PS50003">
    <property type="entry name" value="PH_DOMAIN"/>
    <property type="match status" value="1"/>
</dbReference>
<dbReference type="InterPro" id="IPR001849">
    <property type="entry name" value="PH_domain"/>
</dbReference>
<dbReference type="Proteomes" id="UP000095280">
    <property type="component" value="Unplaced"/>
</dbReference>
<feature type="region of interest" description="Disordered" evidence="1">
    <location>
        <begin position="133"/>
        <end position="153"/>
    </location>
</feature>
<keyword evidence="3" id="KW-1185">Reference proteome</keyword>
<sequence>MRFAETDAIVRENEGSKPTFFIVVKRPEPKLISVACLSQEDRDKWLRLINKSAASADLLASMERRDRELQALLNEKTQLWHQLLLLWGCQKQQQQQENSVADVAAAADPDCQPERPLPRPCPSSAACAALRAQPARRCPAPWRTRTPRRTRPA</sequence>
<dbReference type="Gene3D" id="2.30.29.30">
    <property type="entry name" value="Pleckstrin-homology domain (PH domain)/Phosphotyrosine-binding domain (PTB)"/>
    <property type="match status" value="1"/>
</dbReference>
<organism evidence="3 4">
    <name type="scientific">Macrostomum lignano</name>
    <dbReference type="NCBI Taxonomy" id="282301"/>
    <lineage>
        <taxon>Eukaryota</taxon>
        <taxon>Metazoa</taxon>
        <taxon>Spiralia</taxon>
        <taxon>Lophotrochozoa</taxon>
        <taxon>Platyhelminthes</taxon>
        <taxon>Rhabditophora</taxon>
        <taxon>Macrostomorpha</taxon>
        <taxon>Macrostomida</taxon>
        <taxon>Macrostomidae</taxon>
        <taxon>Macrostomum</taxon>
    </lineage>
</organism>
<dbReference type="AlphaFoldDB" id="A0A1I8HTX3"/>
<accession>A0A1I8HTX3</accession>
<protein>
    <submittedName>
        <fullName evidence="4">PH domain-containing protein</fullName>
    </submittedName>
</protein>
<dbReference type="InterPro" id="IPR011993">
    <property type="entry name" value="PH-like_dom_sf"/>
</dbReference>
<evidence type="ECO:0000313" key="4">
    <source>
        <dbReference type="WBParaSite" id="maker-uti_cns_0007937-snap-gene-0.3-mRNA-1"/>
    </source>
</evidence>
<evidence type="ECO:0000256" key="1">
    <source>
        <dbReference type="SAM" id="MobiDB-lite"/>
    </source>
</evidence>